<sequence length="280" mass="30940">MTLVQRLQHFDRRIIFIFVALGTMIPIIWPFGFSISVTDPVRQVFQRVDKMTPGSVLLLSFDFDPAAAPELAPMAKAVMRHCAAKDIKIVGLSYLLTGGAEMAESIMSELGRELNLVYGVDYVNLGFKSGAPAPMILLANDLHGVFPLDNRGTNLKDLPLMQKIHSYDDIDFIVELASTILGDYWINVVNARFGEEMAIGTTAVSAPKYYAFLDSGQLIGLMGGLKGAAEYEQLINYPGTASRGMDAQRIVHLMIIVFVIMGNIIYFIEKKQKRMGLLDA</sequence>
<reference evidence="2 3" key="1">
    <citation type="submission" date="2024-09" db="EMBL/GenBank/DDBJ databases">
        <title>Laminarin stimulates single cell rates of sulfate reduction while oxygen inhibits transcriptomic activity in coastal marine sediment.</title>
        <authorList>
            <person name="Lindsay M."/>
            <person name="Orcutt B."/>
            <person name="Emerson D."/>
            <person name="Stepanauskas R."/>
            <person name="D'Angelo T."/>
        </authorList>
    </citation>
    <scope>NUCLEOTIDE SEQUENCE [LARGE SCALE GENOMIC DNA]</scope>
    <source>
        <strain evidence="2">SAG AM-311-K15</strain>
    </source>
</reference>
<organism evidence="2 3">
    <name type="scientific">candidate division CSSED10-310 bacterium</name>
    <dbReference type="NCBI Taxonomy" id="2855610"/>
    <lineage>
        <taxon>Bacteria</taxon>
        <taxon>Bacteria division CSSED10-310</taxon>
    </lineage>
</organism>
<keyword evidence="1" id="KW-0812">Transmembrane</keyword>
<keyword evidence="3" id="KW-1185">Reference proteome</keyword>
<proteinExistence type="predicted"/>
<feature type="transmembrane region" description="Helical" evidence="1">
    <location>
        <begin position="250"/>
        <end position="268"/>
    </location>
</feature>
<evidence type="ECO:0008006" key="4">
    <source>
        <dbReference type="Google" id="ProtNLM"/>
    </source>
</evidence>
<comment type="caution">
    <text evidence="2">The sequence shown here is derived from an EMBL/GenBank/DDBJ whole genome shotgun (WGS) entry which is preliminary data.</text>
</comment>
<name>A0ABV6YUR2_UNCC1</name>
<feature type="transmembrane region" description="Helical" evidence="1">
    <location>
        <begin position="14"/>
        <end position="33"/>
    </location>
</feature>
<keyword evidence="1" id="KW-1133">Transmembrane helix</keyword>
<dbReference type="Proteomes" id="UP001594351">
    <property type="component" value="Unassembled WGS sequence"/>
</dbReference>
<evidence type="ECO:0000313" key="3">
    <source>
        <dbReference type="Proteomes" id="UP001594351"/>
    </source>
</evidence>
<accession>A0ABV6YUR2</accession>
<evidence type="ECO:0000256" key="1">
    <source>
        <dbReference type="SAM" id="Phobius"/>
    </source>
</evidence>
<evidence type="ECO:0000313" key="2">
    <source>
        <dbReference type="EMBL" id="MFC1849914.1"/>
    </source>
</evidence>
<keyword evidence="1" id="KW-0472">Membrane</keyword>
<protein>
    <recommendedName>
        <fullName evidence="4">CHASE2 domain-containing protein</fullName>
    </recommendedName>
</protein>
<dbReference type="EMBL" id="JBHPBY010000065">
    <property type="protein sequence ID" value="MFC1849914.1"/>
    <property type="molecule type" value="Genomic_DNA"/>
</dbReference>
<gene>
    <name evidence="2" type="ORF">ACFL27_06865</name>
</gene>